<proteinExistence type="inferred from homology"/>
<evidence type="ECO:0000256" key="6">
    <source>
        <dbReference type="SAM" id="SignalP"/>
    </source>
</evidence>
<keyword evidence="3" id="KW-0378">Hydrolase</keyword>
<reference evidence="7" key="1">
    <citation type="submission" date="2023-04" db="EMBL/GenBank/DDBJ databases">
        <authorList>
            <person name="Vijverberg K."/>
            <person name="Xiong W."/>
            <person name="Schranz E."/>
        </authorList>
    </citation>
    <scope>NUCLEOTIDE SEQUENCE</scope>
</reference>
<dbReference type="EMBL" id="OX465084">
    <property type="protein sequence ID" value="CAI9299986.1"/>
    <property type="molecule type" value="Genomic_DNA"/>
</dbReference>
<dbReference type="PANTHER" id="PTHR22835:SF532">
    <property type="entry name" value="SERINE-RICH ADHESIN FOR PLATELETS-LIKE ISOFORM X1"/>
    <property type="match status" value="1"/>
</dbReference>
<gene>
    <name evidence="7" type="ORF">LSALG_LOCUS38665</name>
</gene>
<feature type="chain" id="PRO_5041357859" evidence="6">
    <location>
        <begin position="26"/>
        <end position="532"/>
    </location>
</feature>
<feature type="compositionally biased region" description="Pro residues" evidence="5">
    <location>
        <begin position="113"/>
        <end position="143"/>
    </location>
</feature>
<dbReference type="Gene3D" id="3.40.50.1110">
    <property type="entry name" value="SGNH hydrolase"/>
    <property type="match status" value="1"/>
</dbReference>
<evidence type="ECO:0000256" key="3">
    <source>
        <dbReference type="ARBA" id="ARBA00022801"/>
    </source>
</evidence>
<dbReference type="PANTHER" id="PTHR22835">
    <property type="entry name" value="ZINC FINGER FYVE DOMAIN CONTAINING PROTEIN"/>
    <property type="match status" value="1"/>
</dbReference>
<dbReference type="Proteomes" id="UP001177003">
    <property type="component" value="Chromosome 8"/>
</dbReference>
<dbReference type="InterPro" id="IPR036514">
    <property type="entry name" value="SGNH_hydro_sf"/>
</dbReference>
<feature type="signal peptide" evidence="6">
    <location>
        <begin position="1"/>
        <end position="25"/>
    </location>
</feature>
<feature type="compositionally biased region" description="Pro residues" evidence="5">
    <location>
        <begin position="150"/>
        <end position="164"/>
    </location>
</feature>
<evidence type="ECO:0000256" key="1">
    <source>
        <dbReference type="ARBA" id="ARBA00008668"/>
    </source>
</evidence>
<evidence type="ECO:0000313" key="8">
    <source>
        <dbReference type="Proteomes" id="UP001177003"/>
    </source>
</evidence>
<dbReference type="InterPro" id="IPR001087">
    <property type="entry name" value="GDSL"/>
</dbReference>
<dbReference type="CDD" id="cd01837">
    <property type="entry name" value="SGNH_plant_lipase_like"/>
    <property type="match status" value="1"/>
</dbReference>
<sequence>MTNIKSIYLPLLALLVALLLCPTFAHEKPDNPNCTPPSHPKKHKPPPPPHEPNCPPPPSNPPPSNLNCPPPPSNLNCPPPPSNPNCPPPPSIPPPSNPNCPPPPSIPKKQKPPPKAPNPKPPPQEPIQNPTPPPQEPIEPPPQEPEKQEPPPPPQEPNEPPKPTPFHGIFKGHFTAVYAFGDSYTDTGNAQFLGGLKASFSGSLSSPYGITTFGKSSNRLCDGRLVLDFITDSLGLPVVPPYQSTTANFTSGANFAVAGATTLAVDLLAKIVRTAFLWKGTPLGIWTQLDWFKKFQVDHACKGLDQKACKVKLNTALFWVGDIGLNDYSRAVGSPISLRSIARSSTLYVIELVRTLIKTGAKNIVVQGLPPVGCLPVDVTSCPINQRDKSGCSSIVNGAIMIHNGILQTKLEILRKLFPDVTIIYADSWKAYFTIVSNPTKYQFQETHKTCCGFSGQKSDLNFNIQSICGSSGTSVCKDPSKYINWDGIHPTEAMNYQMTDQFFNQGCTNPPFKQLITKTKVKVSIKTQTPE</sequence>
<organism evidence="7 8">
    <name type="scientific">Lactuca saligna</name>
    <name type="common">Willowleaf lettuce</name>
    <dbReference type="NCBI Taxonomy" id="75948"/>
    <lineage>
        <taxon>Eukaryota</taxon>
        <taxon>Viridiplantae</taxon>
        <taxon>Streptophyta</taxon>
        <taxon>Embryophyta</taxon>
        <taxon>Tracheophyta</taxon>
        <taxon>Spermatophyta</taxon>
        <taxon>Magnoliopsida</taxon>
        <taxon>eudicotyledons</taxon>
        <taxon>Gunneridae</taxon>
        <taxon>Pentapetalae</taxon>
        <taxon>asterids</taxon>
        <taxon>campanulids</taxon>
        <taxon>Asterales</taxon>
        <taxon>Asteraceae</taxon>
        <taxon>Cichorioideae</taxon>
        <taxon>Cichorieae</taxon>
        <taxon>Lactucinae</taxon>
        <taxon>Lactuca</taxon>
    </lineage>
</organism>
<name>A0AA35ZXG7_LACSI</name>
<dbReference type="AlphaFoldDB" id="A0AA35ZXG7"/>
<comment type="similarity">
    <text evidence="1">Belongs to the 'GDSL' lipolytic enzyme family.</text>
</comment>
<dbReference type="GO" id="GO:0016788">
    <property type="term" value="F:hydrolase activity, acting on ester bonds"/>
    <property type="evidence" value="ECO:0007669"/>
    <property type="project" value="InterPro"/>
</dbReference>
<evidence type="ECO:0000313" key="7">
    <source>
        <dbReference type="EMBL" id="CAI9299986.1"/>
    </source>
</evidence>
<accession>A0AA35ZXG7</accession>
<evidence type="ECO:0000256" key="4">
    <source>
        <dbReference type="ARBA" id="ARBA00023180"/>
    </source>
</evidence>
<evidence type="ECO:0000256" key="2">
    <source>
        <dbReference type="ARBA" id="ARBA00022729"/>
    </source>
</evidence>
<feature type="compositionally biased region" description="Pro residues" evidence="5">
    <location>
        <begin position="46"/>
        <end position="106"/>
    </location>
</feature>
<protein>
    <submittedName>
        <fullName evidence="7">Uncharacterized protein</fullName>
    </submittedName>
</protein>
<feature type="region of interest" description="Disordered" evidence="5">
    <location>
        <begin position="27"/>
        <end position="168"/>
    </location>
</feature>
<keyword evidence="2 6" id="KW-0732">Signal</keyword>
<keyword evidence="4" id="KW-0325">Glycoprotein</keyword>
<dbReference type="SUPFAM" id="SSF52266">
    <property type="entry name" value="SGNH hydrolase"/>
    <property type="match status" value="1"/>
</dbReference>
<dbReference type="Pfam" id="PF00657">
    <property type="entry name" value="Lipase_GDSL"/>
    <property type="match status" value="1"/>
</dbReference>
<evidence type="ECO:0000256" key="5">
    <source>
        <dbReference type="SAM" id="MobiDB-lite"/>
    </source>
</evidence>
<dbReference type="InterPro" id="IPR035669">
    <property type="entry name" value="SGNH_plant_lipase-like"/>
</dbReference>
<keyword evidence="8" id="KW-1185">Reference proteome</keyword>